<dbReference type="Gene3D" id="1.10.10.800">
    <property type="match status" value="1"/>
</dbReference>
<evidence type="ECO:0000313" key="4">
    <source>
        <dbReference type="Proteomes" id="UP000649799"/>
    </source>
</evidence>
<dbReference type="PANTHER" id="PTHR47751">
    <property type="entry name" value="SUPERFAMILY HYDROLASE, PUTATIVE (AFU_ORTHOLOGUE AFUA_2G16580)-RELATED"/>
    <property type="match status" value="1"/>
</dbReference>
<gene>
    <name evidence="3" type="ORF">G9Q97_03885</name>
</gene>
<dbReference type="Proteomes" id="UP000649799">
    <property type="component" value="Unassembled WGS sequence"/>
</dbReference>
<dbReference type="Gene3D" id="3.40.50.1820">
    <property type="entry name" value="alpha/beta hydrolase"/>
    <property type="match status" value="1"/>
</dbReference>
<sequence length="347" mass="38750">MKELTVLAIAFLMITGQTFAQLNKTNNMKQSEQTDYYTFKLSDKVTRQKVSFKNRYGITIAADLYLPKGIDSTKKHAGIIVGPPYGGVKEQTAGIYAQNMAERGFVTIAFDPSYKGYSSGEPRNTSSPDVFAEDFSAGVDFIGTRPFVDRTKIGVIGLCGSGGFALSAAQVDTRIKAIATISMYDISRAEANGWKDAMTREERKKKLDAIGELRWKEFGSNEPTLSPRGAPLKFDKNTDPISREFAEYYSTPRGQHPNSLTQHTVASSMSMMNFPSLSHLKEISPRPILLIMGENAHSRYFTEDIYKMAAEPKELYVVPKAGHVDLYDKTDLIPFDKLKSFFTEYLK</sequence>
<organism evidence="3 4">
    <name type="scientific">Cyclobacterium plantarum</name>
    <dbReference type="NCBI Taxonomy" id="2716263"/>
    <lineage>
        <taxon>Bacteria</taxon>
        <taxon>Pseudomonadati</taxon>
        <taxon>Bacteroidota</taxon>
        <taxon>Cytophagia</taxon>
        <taxon>Cytophagales</taxon>
        <taxon>Cyclobacteriaceae</taxon>
        <taxon>Cyclobacterium</taxon>
    </lineage>
</organism>
<name>A0ABX0H6A3_9BACT</name>
<dbReference type="PANTHER" id="PTHR47751:SF1">
    <property type="entry name" value="SUPERFAMILY HYDROLASE, PUTATIVE (AFU_ORTHOLOGUE AFUA_2G16580)-RELATED"/>
    <property type="match status" value="1"/>
</dbReference>
<feature type="signal peptide" evidence="1">
    <location>
        <begin position="1"/>
        <end position="20"/>
    </location>
</feature>
<dbReference type="InterPro" id="IPR051411">
    <property type="entry name" value="Polyketide_trans_af380"/>
</dbReference>
<feature type="chain" id="PRO_5046246034" evidence="1">
    <location>
        <begin position="21"/>
        <end position="347"/>
    </location>
</feature>
<keyword evidence="3" id="KW-0378">Hydrolase</keyword>
<dbReference type="GO" id="GO:0016787">
    <property type="term" value="F:hydrolase activity"/>
    <property type="evidence" value="ECO:0007669"/>
    <property type="project" value="UniProtKB-KW"/>
</dbReference>
<proteinExistence type="predicted"/>
<keyword evidence="4" id="KW-1185">Reference proteome</keyword>
<evidence type="ECO:0000313" key="3">
    <source>
        <dbReference type="EMBL" id="NHE55952.1"/>
    </source>
</evidence>
<dbReference type="InterPro" id="IPR029058">
    <property type="entry name" value="AB_hydrolase_fold"/>
</dbReference>
<reference evidence="3 4" key="1">
    <citation type="submission" date="2020-03" db="EMBL/GenBank/DDBJ databases">
        <title>Cyclobacterium plantarum sp. nov., a marine bacterium isolated from a coastal-marine wetland.</title>
        <authorList>
            <person name="Sanchez-Porro C."/>
            <person name="Ventosa A."/>
            <person name="Amoozegar M."/>
        </authorList>
    </citation>
    <scope>NUCLEOTIDE SEQUENCE [LARGE SCALE GENOMIC DNA]</scope>
    <source>
        <strain evidence="3 4">GBPx2</strain>
    </source>
</reference>
<protein>
    <submittedName>
        <fullName evidence="3">Alpha/beta hydrolase</fullName>
    </submittedName>
</protein>
<evidence type="ECO:0000256" key="1">
    <source>
        <dbReference type="SAM" id="SignalP"/>
    </source>
</evidence>
<evidence type="ECO:0000259" key="2">
    <source>
        <dbReference type="Pfam" id="PF01738"/>
    </source>
</evidence>
<dbReference type="EMBL" id="JAANYN010000001">
    <property type="protein sequence ID" value="NHE55952.1"/>
    <property type="molecule type" value="Genomic_DNA"/>
</dbReference>
<dbReference type="Pfam" id="PF01738">
    <property type="entry name" value="DLH"/>
    <property type="match status" value="1"/>
</dbReference>
<accession>A0ABX0H6A3</accession>
<dbReference type="RefSeq" id="WP_166143300.1">
    <property type="nucleotide sequence ID" value="NZ_JAANYN010000001.1"/>
</dbReference>
<dbReference type="SUPFAM" id="SSF53474">
    <property type="entry name" value="alpha/beta-Hydrolases"/>
    <property type="match status" value="1"/>
</dbReference>
<comment type="caution">
    <text evidence="3">The sequence shown here is derived from an EMBL/GenBank/DDBJ whole genome shotgun (WGS) entry which is preliminary data.</text>
</comment>
<dbReference type="InterPro" id="IPR002925">
    <property type="entry name" value="Dienelactn_hydro"/>
</dbReference>
<keyword evidence="1" id="KW-0732">Signal</keyword>
<feature type="domain" description="Dienelactone hydrolase" evidence="2">
    <location>
        <begin position="70"/>
        <end position="179"/>
    </location>
</feature>